<sequence>MRDCSYHERIKEEKRTAVIHAAMELFLAQGYERTSLQQIGKRADVSTATLFKRFSTKAALFEAMIEEFWAVPPPCPDNALSENPAVGLRKMGVSYALLMRGANMQAIYRLIISEATRFPFLGQTVYDRVKGPFLKRLEDYLQTQVAAGRMAIDNIQTASNQFLAVITGQSFWPELIGPGCGGTKKDVEHVVEEAVKLMLARYAA</sequence>
<dbReference type="Proteomes" id="UP001245184">
    <property type="component" value="Unassembled WGS sequence"/>
</dbReference>
<feature type="DNA-binding region" description="H-T-H motif" evidence="5">
    <location>
        <begin position="35"/>
        <end position="54"/>
    </location>
</feature>
<evidence type="ECO:0000256" key="2">
    <source>
        <dbReference type="ARBA" id="ARBA00023015"/>
    </source>
</evidence>
<name>A0ABD5CNW7_9BURK</name>
<evidence type="ECO:0000256" key="5">
    <source>
        <dbReference type="PROSITE-ProRule" id="PRU00335"/>
    </source>
</evidence>
<dbReference type="InterPro" id="IPR009057">
    <property type="entry name" value="Homeodomain-like_sf"/>
</dbReference>
<dbReference type="SUPFAM" id="SSF46689">
    <property type="entry name" value="Homeodomain-like"/>
    <property type="match status" value="1"/>
</dbReference>
<dbReference type="RefSeq" id="WP_029969365.1">
    <property type="nucleotide sequence ID" value="NZ_ATXV01000007.1"/>
</dbReference>
<dbReference type="PRINTS" id="PR00455">
    <property type="entry name" value="HTHTETR"/>
</dbReference>
<dbReference type="PROSITE" id="PS01081">
    <property type="entry name" value="HTH_TETR_1"/>
    <property type="match status" value="1"/>
</dbReference>
<dbReference type="InterPro" id="IPR036271">
    <property type="entry name" value="Tet_transcr_reg_TetR-rel_C_sf"/>
</dbReference>
<evidence type="ECO:0000256" key="1">
    <source>
        <dbReference type="ARBA" id="ARBA00022491"/>
    </source>
</evidence>
<dbReference type="GO" id="GO:0003677">
    <property type="term" value="F:DNA binding"/>
    <property type="evidence" value="ECO:0007669"/>
    <property type="project" value="UniProtKB-UniRule"/>
</dbReference>
<dbReference type="Gene3D" id="1.10.357.10">
    <property type="entry name" value="Tetracycline Repressor, domain 2"/>
    <property type="match status" value="1"/>
</dbReference>
<keyword evidence="4" id="KW-0804">Transcription</keyword>
<organism evidence="7 8">
    <name type="scientific">Paraburkholderia graminis</name>
    <dbReference type="NCBI Taxonomy" id="60548"/>
    <lineage>
        <taxon>Bacteria</taxon>
        <taxon>Pseudomonadati</taxon>
        <taxon>Pseudomonadota</taxon>
        <taxon>Betaproteobacteria</taxon>
        <taxon>Burkholderiales</taxon>
        <taxon>Burkholderiaceae</taxon>
        <taxon>Paraburkholderia</taxon>
    </lineage>
</organism>
<dbReference type="InterPro" id="IPR039536">
    <property type="entry name" value="TetR_C_Proteobacteria"/>
</dbReference>
<protein>
    <submittedName>
        <fullName evidence="7">TetR/AcrR family transcriptional regulator of autoinduction and epiphytic fitness</fullName>
    </submittedName>
</protein>
<dbReference type="Pfam" id="PF14246">
    <property type="entry name" value="TetR_C_7"/>
    <property type="match status" value="1"/>
</dbReference>
<evidence type="ECO:0000313" key="8">
    <source>
        <dbReference type="Proteomes" id="UP001245184"/>
    </source>
</evidence>
<dbReference type="PANTHER" id="PTHR30055:SF146">
    <property type="entry name" value="HTH-TYPE TRANSCRIPTIONAL DUAL REGULATOR CECR"/>
    <property type="match status" value="1"/>
</dbReference>
<reference evidence="7 8" key="1">
    <citation type="submission" date="2023-08" db="EMBL/GenBank/DDBJ databases">
        <title>Genome sequencing of plant associated microbes to promote plant fitness in Sorghum bicolor and Oryza sativa.</title>
        <authorList>
            <person name="Coleman-Derr D."/>
        </authorList>
    </citation>
    <scope>NUCLEOTIDE SEQUENCE [LARGE SCALE GENOMIC DNA]</scope>
    <source>
        <strain evidence="7 8">SLBN-33</strain>
    </source>
</reference>
<feature type="domain" description="HTH tetR-type" evidence="6">
    <location>
        <begin position="12"/>
        <end position="72"/>
    </location>
</feature>
<dbReference type="AlphaFoldDB" id="A0ABD5CNW7"/>
<accession>A0ABD5CNW7</accession>
<comment type="caution">
    <text evidence="7">The sequence shown here is derived from an EMBL/GenBank/DDBJ whole genome shotgun (WGS) entry which is preliminary data.</text>
</comment>
<evidence type="ECO:0000313" key="7">
    <source>
        <dbReference type="EMBL" id="MDR6207019.1"/>
    </source>
</evidence>
<gene>
    <name evidence="7" type="ORF">QF025_005739</name>
</gene>
<evidence type="ECO:0000256" key="4">
    <source>
        <dbReference type="ARBA" id="ARBA00023163"/>
    </source>
</evidence>
<dbReference type="InterPro" id="IPR050109">
    <property type="entry name" value="HTH-type_TetR-like_transc_reg"/>
</dbReference>
<dbReference type="InterPro" id="IPR023772">
    <property type="entry name" value="DNA-bd_HTH_TetR-type_CS"/>
</dbReference>
<evidence type="ECO:0000256" key="3">
    <source>
        <dbReference type="ARBA" id="ARBA00023125"/>
    </source>
</evidence>
<proteinExistence type="predicted"/>
<keyword evidence="1" id="KW-0678">Repressor</keyword>
<dbReference type="InterPro" id="IPR001647">
    <property type="entry name" value="HTH_TetR"/>
</dbReference>
<dbReference type="PANTHER" id="PTHR30055">
    <property type="entry name" value="HTH-TYPE TRANSCRIPTIONAL REGULATOR RUTR"/>
    <property type="match status" value="1"/>
</dbReference>
<keyword evidence="3 5" id="KW-0238">DNA-binding</keyword>
<evidence type="ECO:0000259" key="6">
    <source>
        <dbReference type="PROSITE" id="PS50977"/>
    </source>
</evidence>
<dbReference type="SUPFAM" id="SSF48498">
    <property type="entry name" value="Tetracyclin repressor-like, C-terminal domain"/>
    <property type="match status" value="1"/>
</dbReference>
<dbReference type="Pfam" id="PF00440">
    <property type="entry name" value="TetR_N"/>
    <property type="match status" value="1"/>
</dbReference>
<keyword evidence="2" id="KW-0805">Transcription regulation</keyword>
<dbReference type="PROSITE" id="PS50977">
    <property type="entry name" value="HTH_TETR_2"/>
    <property type="match status" value="1"/>
</dbReference>
<dbReference type="EMBL" id="JAVIZN010000002">
    <property type="protein sequence ID" value="MDR6207019.1"/>
    <property type="molecule type" value="Genomic_DNA"/>
</dbReference>
<dbReference type="Gene3D" id="1.10.10.60">
    <property type="entry name" value="Homeodomain-like"/>
    <property type="match status" value="1"/>
</dbReference>